<feature type="transmembrane region" description="Helical" evidence="6">
    <location>
        <begin position="348"/>
        <end position="367"/>
    </location>
</feature>
<accession>A0A2S4K094</accession>
<name>A0A2S4K094_9SPIO</name>
<gene>
    <name evidence="8" type="ORF">AU468_02205</name>
</gene>
<dbReference type="PANTHER" id="PTHR30619:SF1">
    <property type="entry name" value="RECOMBINATION PROTEIN 2"/>
    <property type="match status" value="1"/>
</dbReference>
<dbReference type="Proteomes" id="UP000237350">
    <property type="component" value="Unassembled WGS sequence"/>
</dbReference>
<keyword evidence="4 6" id="KW-1133">Transmembrane helix</keyword>
<dbReference type="InterPro" id="IPR004477">
    <property type="entry name" value="ComEC_N"/>
</dbReference>
<dbReference type="RefSeq" id="WP_103679312.1">
    <property type="nucleotide sequence ID" value="NZ_LPWH01000005.1"/>
</dbReference>
<dbReference type="NCBIfam" id="TIGR00360">
    <property type="entry name" value="ComEC_N-term"/>
    <property type="match status" value="1"/>
</dbReference>
<keyword evidence="2" id="KW-1003">Cell membrane</keyword>
<comment type="subcellular location">
    <subcellularLocation>
        <location evidence="1">Cell membrane</location>
        <topology evidence="1">Multi-pass membrane protein</topology>
    </subcellularLocation>
</comment>
<feature type="transmembrane region" description="Helical" evidence="6">
    <location>
        <begin position="373"/>
        <end position="394"/>
    </location>
</feature>
<proteinExistence type="predicted"/>
<feature type="domain" description="ComEC/Rec2-related protein" evidence="7">
    <location>
        <begin position="253"/>
        <end position="481"/>
    </location>
</feature>
<feature type="transmembrane region" description="Helical" evidence="6">
    <location>
        <begin position="315"/>
        <end position="336"/>
    </location>
</feature>
<dbReference type="InterPro" id="IPR052159">
    <property type="entry name" value="Competence_DNA_uptake"/>
</dbReference>
<evidence type="ECO:0000256" key="4">
    <source>
        <dbReference type="ARBA" id="ARBA00022989"/>
    </source>
</evidence>
<organism evidence="8 9">
    <name type="scientific">Alkalispirochaeta sphaeroplastigenens</name>
    <dbReference type="NCBI Taxonomy" id="1187066"/>
    <lineage>
        <taxon>Bacteria</taxon>
        <taxon>Pseudomonadati</taxon>
        <taxon>Spirochaetota</taxon>
        <taxon>Spirochaetia</taxon>
        <taxon>Spirochaetales</taxon>
        <taxon>Spirochaetaceae</taxon>
        <taxon>Alkalispirochaeta</taxon>
    </lineage>
</organism>
<dbReference type="PANTHER" id="PTHR30619">
    <property type="entry name" value="DNA INTERNALIZATION/COMPETENCE PROTEIN COMEC/REC2"/>
    <property type="match status" value="1"/>
</dbReference>
<feature type="transmembrane region" description="Helical" evidence="6">
    <location>
        <begin position="84"/>
        <end position="104"/>
    </location>
</feature>
<comment type="caution">
    <text evidence="8">The sequence shown here is derived from an EMBL/GenBank/DDBJ whole genome shotgun (WGS) entry which is preliminary data.</text>
</comment>
<feature type="transmembrane region" description="Helical" evidence="6">
    <location>
        <begin position="505"/>
        <end position="525"/>
    </location>
</feature>
<dbReference type="AlphaFoldDB" id="A0A2S4K094"/>
<feature type="transmembrane region" description="Helical" evidence="6">
    <location>
        <begin position="277"/>
        <end position="295"/>
    </location>
</feature>
<protein>
    <recommendedName>
        <fullName evidence="7">ComEC/Rec2-related protein domain-containing protein</fullName>
    </recommendedName>
</protein>
<evidence type="ECO:0000256" key="6">
    <source>
        <dbReference type="SAM" id="Phobius"/>
    </source>
</evidence>
<reference evidence="9" key="1">
    <citation type="submission" date="2015-12" db="EMBL/GenBank/DDBJ databases">
        <authorList>
            <person name="Lodha T.D."/>
            <person name="Chintalapati S."/>
            <person name="Chintalapati V.R."/>
            <person name="Sravanthi T."/>
        </authorList>
    </citation>
    <scope>NUCLEOTIDE SEQUENCE [LARGE SCALE GENOMIC DNA]</scope>
    <source>
        <strain evidence="9">JC133</strain>
    </source>
</reference>
<dbReference type="GO" id="GO:0005886">
    <property type="term" value="C:plasma membrane"/>
    <property type="evidence" value="ECO:0007669"/>
    <property type="project" value="UniProtKB-SubCell"/>
</dbReference>
<evidence type="ECO:0000259" key="7">
    <source>
        <dbReference type="Pfam" id="PF03772"/>
    </source>
</evidence>
<evidence type="ECO:0000256" key="3">
    <source>
        <dbReference type="ARBA" id="ARBA00022692"/>
    </source>
</evidence>
<dbReference type="OrthoDB" id="9761531at2"/>
<evidence type="ECO:0000256" key="2">
    <source>
        <dbReference type="ARBA" id="ARBA00022475"/>
    </source>
</evidence>
<evidence type="ECO:0000256" key="5">
    <source>
        <dbReference type="ARBA" id="ARBA00023136"/>
    </source>
</evidence>
<feature type="transmembrane region" description="Helical" evidence="6">
    <location>
        <begin position="12"/>
        <end position="31"/>
    </location>
</feature>
<dbReference type="EMBL" id="LPWH01000005">
    <property type="protein sequence ID" value="POR05179.1"/>
    <property type="molecule type" value="Genomic_DNA"/>
</dbReference>
<feature type="transmembrane region" description="Helical" evidence="6">
    <location>
        <begin position="43"/>
        <end position="64"/>
    </location>
</feature>
<keyword evidence="5 6" id="KW-0472">Membrane</keyword>
<feature type="transmembrane region" description="Helical" evidence="6">
    <location>
        <begin position="401"/>
        <end position="423"/>
    </location>
</feature>
<keyword evidence="9" id="KW-1185">Reference proteome</keyword>
<feature type="transmembrane region" description="Helical" evidence="6">
    <location>
        <begin position="429"/>
        <end position="455"/>
    </location>
</feature>
<evidence type="ECO:0000256" key="1">
    <source>
        <dbReference type="ARBA" id="ARBA00004651"/>
    </source>
</evidence>
<keyword evidence="3 6" id="KW-0812">Transmembrane</keyword>
<evidence type="ECO:0000313" key="8">
    <source>
        <dbReference type="EMBL" id="POR05179.1"/>
    </source>
</evidence>
<evidence type="ECO:0000313" key="9">
    <source>
        <dbReference type="Proteomes" id="UP000237350"/>
    </source>
</evidence>
<dbReference type="Pfam" id="PF03772">
    <property type="entry name" value="Competence"/>
    <property type="match status" value="1"/>
</dbReference>
<sequence>MRHNGFLQGSPFSGGASVLTAPEVWASLVIFGGLSLKGGSARGAGLVCLVGAVLVVPWLIGRALSAPRSSAEERRAGSRGLPPALVRSGAGILLGILAVAAAGARFARTEAHPVTALDADGIVRLSGSLVDDLRPGSTPLRRVEVDLHRVGDHRGWEGDARGRVVIFWRGSEYLSTGTRRGIPLRGDGLDVSGLEGLERLQGQEGKVVLWVSEDQIALRPGGGGVAVRRTLRQWIRGRLARLDALGGPLILALLLGDRGALSQDLSLAVRSAGASHALALSGMHVGVLALILYAGPARFLPHPVRGLAVFPFLAVYVWVAGWIPSLVRALVLIGLISLARLRGRKTPLPVLLARTVCLVALVAPEIVRNVGFQLSLLALAGILAVSPPVVDLLARCMPRWCARYAGVSLAAMITTAPISWFSFGTIYPAGIICAGLLSSVVVLIMWCGLSFLVVATLPGLGSLLVVLISWLSRLLLWLAGLGGMIPQVVRRGDSFLPSGGVSGEILIPGAIIAGVTGCIMGYLCLRRNQFRGSQLQKESIHEPQLDF</sequence>
<feature type="transmembrane region" description="Helical" evidence="6">
    <location>
        <begin position="462"/>
        <end position="485"/>
    </location>
</feature>